<dbReference type="eggNOG" id="ENOG50345G8">
    <property type="taxonomic scope" value="Bacteria"/>
</dbReference>
<feature type="region of interest" description="Disordered" evidence="1">
    <location>
        <begin position="17"/>
        <end position="56"/>
    </location>
</feature>
<dbReference type="STRING" id="585531.HMPREF0063_12243"/>
<evidence type="ECO:0000256" key="1">
    <source>
        <dbReference type="SAM" id="MobiDB-lite"/>
    </source>
</evidence>
<name>E2SCT1_9ACTN</name>
<comment type="caution">
    <text evidence="2">The sequence shown here is derived from an EMBL/GenBank/DDBJ whole genome shotgun (WGS) entry which is preliminary data.</text>
</comment>
<dbReference type="EMBL" id="ACLF03000006">
    <property type="protein sequence ID" value="EFQ83034.1"/>
    <property type="molecule type" value="Genomic_DNA"/>
</dbReference>
<dbReference type="HOGENOM" id="CLU_1933541_0_0_11"/>
<gene>
    <name evidence="2" type="ORF">HMPREF0063_12243</name>
</gene>
<dbReference type="AlphaFoldDB" id="E2SCT1"/>
<proteinExistence type="predicted"/>
<evidence type="ECO:0000313" key="2">
    <source>
        <dbReference type="EMBL" id="EFQ83034.1"/>
    </source>
</evidence>
<feature type="compositionally biased region" description="Low complexity" evidence="1">
    <location>
        <begin position="26"/>
        <end position="51"/>
    </location>
</feature>
<protein>
    <submittedName>
        <fullName evidence="2">Uncharacterized protein</fullName>
    </submittedName>
</protein>
<accession>E2SCT1</accession>
<organism evidence="2 3">
    <name type="scientific">Aeromicrobium marinum DSM 15272</name>
    <dbReference type="NCBI Taxonomy" id="585531"/>
    <lineage>
        <taxon>Bacteria</taxon>
        <taxon>Bacillati</taxon>
        <taxon>Actinomycetota</taxon>
        <taxon>Actinomycetes</taxon>
        <taxon>Propionibacteriales</taxon>
        <taxon>Nocardioidaceae</taxon>
        <taxon>Aeromicrobium</taxon>
    </lineage>
</organism>
<evidence type="ECO:0000313" key="3">
    <source>
        <dbReference type="Proteomes" id="UP000003111"/>
    </source>
</evidence>
<dbReference type="Proteomes" id="UP000003111">
    <property type="component" value="Unassembled WGS sequence"/>
</dbReference>
<reference evidence="2" key="1">
    <citation type="submission" date="2010-08" db="EMBL/GenBank/DDBJ databases">
        <authorList>
            <person name="Muzny D."/>
            <person name="Qin X."/>
            <person name="Buhay C."/>
            <person name="Dugan-Rocha S."/>
            <person name="Ding Y."/>
            <person name="Chen G."/>
            <person name="Hawes A."/>
            <person name="Holder M."/>
            <person name="Jhangiani S."/>
            <person name="Johnson A."/>
            <person name="Khan Z."/>
            <person name="Li Z."/>
            <person name="Liu W."/>
            <person name="Liu X."/>
            <person name="Perez L."/>
            <person name="Shen H."/>
            <person name="Wang Q."/>
            <person name="Watt J."/>
            <person name="Xi L."/>
            <person name="Xin Y."/>
            <person name="Zhou J."/>
            <person name="Deng J."/>
            <person name="Jiang H."/>
            <person name="Liu Y."/>
            <person name="Qu J."/>
            <person name="Song X.-Z."/>
            <person name="Zhang L."/>
            <person name="Villasana D."/>
            <person name="Johnson A."/>
            <person name="Liu J."/>
            <person name="Liyanage D."/>
            <person name="Lorensuhewa L."/>
            <person name="Robinson T."/>
            <person name="Song A."/>
            <person name="Song B.-B."/>
            <person name="Dinh H."/>
            <person name="Thornton R."/>
            <person name="Coyle M."/>
            <person name="Francisco L."/>
            <person name="Jackson L."/>
            <person name="Javaid M."/>
            <person name="Korchina V."/>
            <person name="Kovar C."/>
            <person name="Mata R."/>
            <person name="Mathew T."/>
            <person name="Ngo R."/>
            <person name="Nguyen L."/>
            <person name="Nguyen N."/>
            <person name="Okwuonu G."/>
            <person name="Ongeri F."/>
            <person name="Pham C."/>
            <person name="Simmons D."/>
            <person name="Wilczek-Boney K."/>
            <person name="Hale W."/>
            <person name="Jakkamsetti A."/>
            <person name="Pham P."/>
            <person name="Ruth R."/>
            <person name="San Lucas F."/>
            <person name="Warren J."/>
            <person name="Zhang J."/>
            <person name="Zhao Z."/>
            <person name="Zhou C."/>
            <person name="Zhu D."/>
            <person name="Lee S."/>
            <person name="Bess C."/>
            <person name="Blankenburg K."/>
            <person name="Forbes L."/>
            <person name="Fu Q."/>
            <person name="Gubbala S."/>
            <person name="Hirani K."/>
            <person name="Jayaseelan J.C."/>
            <person name="Lara F."/>
            <person name="Munidasa M."/>
            <person name="Palculict T."/>
            <person name="Patil S."/>
            <person name="Pu L.-L."/>
            <person name="Saada N."/>
            <person name="Tang L."/>
            <person name="Weissenberger G."/>
            <person name="Zhu Y."/>
            <person name="Hemphill L."/>
            <person name="Shang Y."/>
            <person name="Youmans B."/>
            <person name="Ayvaz T."/>
            <person name="Ross M."/>
            <person name="Santibanez J."/>
            <person name="Aqrawi P."/>
            <person name="Gross S."/>
            <person name="Joshi V."/>
            <person name="Fowler G."/>
            <person name="Nazareth L."/>
            <person name="Reid J."/>
            <person name="Worley K."/>
            <person name="Petrosino J."/>
            <person name="Highlander S."/>
            <person name="Gibbs R."/>
        </authorList>
    </citation>
    <scope>NUCLEOTIDE SEQUENCE [LARGE SCALE GENOMIC DNA]</scope>
    <source>
        <strain evidence="2">DSM 15272</strain>
    </source>
</reference>
<sequence length="130" mass="13614">MQVATGLVVAVMTVLAGCGEPDDDPSASPSPTSGTTSEATPSPTTEPSQTPDGPAAELVGTWRSEEADWTVRFAADGTFVEDFQGNVDFRSGEWELSGDTLLLIGGDGNTTEGVRVGDDWEFMLGTLSKR</sequence>
<keyword evidence="3" id="KW-1185">Reference proteome</keyword>